<accession>A0ABX4LSV6</accession>
<dbReference type="Gene3D" id="1.10.287.950">
    <property type="entry name" value="Methyl-accepting chemotaxis protein"/>
    <property type="match status" value="1"/>
</dbReference>
<evidence type="ECO:0000259" key="5">
    <source>
        <dbReference type="PROSITE" id="PS50111"/>
    </source>
</evidence>
<sequence>MPVDRINSIMALEGKYEDAGLGESGEVYLVGSDYKMRNNSRFIKSIDDKIVQELNSTIGVWEIKTTSAKDALNSMDDDSTFKSIIKDYRGIEVLSIASKIDIFSTTSWAVIAEIDKSEALAPAYNLRNLITIISISIIILVSAVILFFINKIIVKPLKSFQVSLLGFFKYLNKQADDIEKLKISSNDEIGMMAKEVNNNIEKVKIGLEEEKALISDASNVINIVNSGVLTSRINLNSNNQGLNELKNLINSMLDNLEGNFENILNVLGEYSNYNYLNSVDKKELKGELAQLIGGINNLGDSITSMLVENKSSGESLKNSSNLLLSNVDTLSISANEAAASLEETAAALEEITSTVINNSNSVQKMDDNAKMLTTSVNAGEKMAFETTKSMDEINEQTQSIAQAITVIDQIAFQTNILSLNAAVEAATAGEAGKGFAVVAAEVRNLANRSAEAATEIKSIVESAALKANEGKNIATKMIEGYKSLNENINETIILINEVNAASKEQKSGIEQINDAVTMLDQQTQKNASIATQTQEIAMETDGVARKIVEETNEKEFKGKN</sequence>
<dbReference type="PRINTS" id="PR00260">
    <property type="entry name" value="CHEMTRNSDUCR"/>
</dbReference>
<comment type="caution">
    <text evidence="6">The sequence shown here is derived from an EMBL/GenBank/DDBJ whole genome shotgun (WGS) entry which is preliminary data.</text>
</comment>
<keyword evidence="4" id="KW-0472">Membrane</keyword>
<evidence type="ECO:0000256" key="1">
    <source>
        <dbReference type="ARBA" id="ARBA00022500"/>
    </source>
</evidence>
<dbReference type="PROSITE" id="PS50111">
    <property type="entry name" value="CHEMOTAXIS_TRANSDUC_2"/>
    <property type="match status" value="1"/>
</dbReference>
<evidence type="ECO:0000256" key="3">
    <source>
        <dbReference type="PROSITE-ProRule" id="PRU00284"/>
    </source>
</evidence>
<name>A0ABX4LSV6_9BACT</name>
<evidence type="ECO:0000256" key="2">
    <source>
        <dbReference type="ARBA" id="ARBA00029447"/>
    </source>
</evidence>
<dbReference type="PANTHER" id="PTHR43531:SF11">
    <property type="entry name" value="METHYL-ACCEPTING CHEMOTAXIS PROTEIN 3"/>
    <property type="match status" value="1"/>
</dbReference>
<gene>
    <name evidence="6" type="ORF">CPG37_02555</name>
</gene>
<dbReference type="SMART" id="SM00283">
    <property type="entry name" value="MA"/>
    <property type="match status" value="1"/>
</dbReference>
<feature type="domain" description="Methyl-accepting transducer" evidence="5">
    <location>
        <begin position="312"/>
        <end position="541"/>
    </location>
</feature>
<dbReference type="SUPFAM" id="SSF58104">
    <property type="entry name" value="Methyl-accepting chemotaxis protein (MCP) signaling domain"/>
    <property type="match status" value="1"/>
</dbReference>
<keyword evidence="4" id="KW-0812">Transmembrane</keyword>
<evidence type="ECO:0000313" key="7">
    <source>
        <dbReference type="Proteomes" id="UP000221384"/>
    </source>
</evidence>
<keyword evidence="4" id="KW-1133">Transmembrane helix</keyword>
<keyword evidence="3" id="KW-0807">Transducer</keyword>
<dbReference type="InterPro" id="IPR004089">
    <property type="entry name" value="MCPsignal_dom"/>
</dbReference>
<dbReference type="InterPro" id="IPR051310">
    <property type="entry name" value="MCP_chemotaxis"/>
</dbReference>
<dbReference type="EMBL" id="NWVW01000002">
    <property type="protein sequence ID" value="PHO10863.1"/>
    <property type="molecule type" value="Genomic_DNA"/>
</dbReference>
<dbReference type="Gene3D" id="6.10.340.10">
    <property type="match status" value="1"/>
</dbReference>
<reference evidence="6 7" key="1">
    <citation type="submission" date="2017-09" db="EMBL/GenBank/DDBJ databases">
        <authorList>
            <person name="Perez-Cataluna A."/>
            <person name="Figueras M.J."/>
            <person name="Salas-Masso N."/>
        </authorList>
    </citation>
    <scope>NUCLEOTIDE SEQUENCE [LARGE SCALE GENOMIC DNA]</scope>
    <source>
        <strain evidence="6 7">F138-33</strain>
    </source>
</reference>
<dbReference type="Pfam" id="PF00015">
    <property type="entry name" value="MCPsignal"/>
    <property type="match status" value="1"/>
</dbReference>
<organism evidence="6 7">
    <name type="scientific">Malaciobacter canalis</name>
    <dbReference type="NCBI Taxonomy" id="1912871"/>
    <lineage>
        <taxon>Bacteria</taxon>
        <taxon>Pseudomonadati</taxon>
        <taxon>Campylobacterota</taxon>
        <taxon>Epsilonproteobacteria</taxon>
        <taxon>Campylobacterales</taxon>
        <taxon>Arcobacteraceae</taxon>
        <taxon>Malaciobacter</taxon>
    </lineage>
</organism>
<comment type="similarity">
    <text evidence="2">Belongs to the methyl-accepting chemotaxis (MCP) protein family.</text>
</comment>
<proteinExistence type="inferred from homology"/>
<dbReference type="InterPro" id="IPR004090">
    <property type="entry name" value="Chemotax_Me-accpt_rcpt"/>
</dbReference>
<evidence type="ECO:0000313" key="6">
    <source>
        <dbReference type="EMBL" id="PHO10863.1"/>
    </source>
</evidence>
<feature type="transmembrane region" description="Helical" evidence="4">
    <location>
        <begin position="129"/>
        <end position="149"/>
    </location>
</feature>
<protein>
    <submittedName>
        <fullName evidence="6">Chemotaxis protein</fullName>
    </submittedName>
</protein>
<keyword evidence="1" id="KW-0145">Chemotaxis</keyword>
<dbReference type="Proteomes" id="UP000221384">
    <property type="component" value="Unassembled WGS sequence"/>
</dbReference>
<dbReference type="PANTHER" id="PTHR43531">
    <property type="entry name" value="PROTEIN ICFG"/>
    <property type="match status" value="1"/>
</dbReference>
<keyword evidence="7" id="KW-1185">Reference proteome</keyword>
<evidence type="ECO:0000256" key="4">
    <source>
        <dbReference type="SAM" id="Phobius"/>
    </source>
</evidence>